<dbReference type="GeneTree" id="ENSGT01000000220633"/>
<name>A0A8C4Y639_9SAUR</name>
<accession>A0A8C4Y639</accession>
<evidence type="ECO:0000313" key="1">
    <source>
        <dbReference type="Ensembl" id="ENSGEVP00005020652.1"/>
    </source>
</evidence>
<protein>
    <submittedName>
        <fullName evidence="1">Uncharacterized protein</fullName>
    </submittedName>
</protein>
<organism evidence="1 2">
    <name type="scientific">Gopherus evgoodei</name>
    <name type="common">Goodes thornscrub tortoise</name>
    <dbReference type="NCBI Taxonomy" id="1825980"/>
    <lineage>
        <taxon>Eukaryota</taxon>
        <taxon>Metazoa</taxon>
        <taxon>Chordata</taxon>
        <taxon>Craniata</taxon>
        <taxon>Vertebrata</taxon>
        <taxon>Euteleostomi</taxon>
        <taxon>Archelosauria</taxon>
        <taxon>Testudinata</taxon>
        <taxon>Testudines</taxon>
        <taxon>Cryptodira</taxon>
        <taxon>Durocryptodira</taxon>
        <taxon>Testudinoidea</taxon>
        <taxon>Testudinidae</taxon>
        <taxon>Gopherus</taxon>
    </lineage>
</organism>
<evidence type="ECO:0000313" key="2">
    <source>
        <dbReference type="Proteomes" id="UP000694390"/>
    </source>
</evidence>
<dbReference type="OrthoDB" id="128536at2759"/>
<sequence length="153" mass="17196">MSAQVKDKAAFQRLSFLYQAAHCVLAQILRTRSWHGSTVTCSAPSVTEPSANPAREDAATGTGCLRCGQTKRFPSNPAYKMWVSFHQKTPTTSQTKKALYLILPDSNRRAGTWEKQRLFLWDFSPGPAHLRKSVLWVSQDSLKLQNFQAKVEP</sequence>
<dbReference type="Proteomes" id="UP000694390">
    <property type="component" value="Unassembled WGS sequence"/>
</dbReference>
<dbReference type="Ensembl" id="ENSGEVT00005021691.1">
    <property type="protein sequence ID" value="ENSGEVP00005020652.1"/>
    <property type="gene ID" value="ENSGEVG00005014638.1"/>
</dbReference>
<keyword evidence="2" id="KW-1185">Reference proteome</keyword>
<proteinExistence type="predicted"/>
<reference evidence="1" key="1">
    <citation type="submission" date="2025-08" db="UniProtKB">
        <authorList>
            <consortium name="Ensembl"/>
        </authorList>
    </citation>
    <scope>IDENTIFICATION</scope>
</reference>
<dbReference type="AlphaFoldDB" id="A0A8C4Y639"/>
<reference evidence="1" key="2">
    <citation type="submission" date="2025-09" db="UniProtKB">
        <authorList>
            <consortium name="Ensembl"/>
        </authorList>
    </citation>
    <scope>IDENTIFICATION</scope>
</reference>